<evidence type="ECO:0000313" key="3">
    <source>
        <dbReference type="Proteomes" id="UP000664601"/>
    </source>
</evidence>
<evidence type="ECO:0000259" key="1">
    <source>
        <dbReference type="Pfam" id="PF05043"/>
    </source>
</evidence>
<dbReference type="InterPro" id="IPR007737">
    <property type="entry name" value="Mga_HTH"/>
</dbReference>
<protein>
    <submittedName>
        <fullName evidence="2">Helix-turn-helix domain-containing protein</fullName>
    </submittedName>
</protein>
<dbReference type="Pfam" id="PF05043">
    <property type="entry name" value="Mga"/>
    <property type="match status" value="1"/>
</dbReference>
<comment type="caution">
    <text evidence="2">The sequence shown here is derived from an EMBL/GenBank/DDBJ whole genome shotgun (WGS) entry which is preliminary data.</text>
</comment>
<organism evidence="2 3">
    <name type="scientific">Candidatus Enterococcus moelleringii</name>
    <dbReference type="NCBI Taxonomy" id="2815325"/>
    <lineage>
        <taxon>Bacteria</taxon>
        <taxon>Bacillati</taxon>
        <taxon>Bacillota</taxon>
        <taxon>Bacilli</taxon>
        <taxon>Lactobacillales</taxon>
        <taxon>Enterococcaceae</taxon>
        <taxon>Enterococcus</taxon>
    </lineage>
</organism>
<feature type="domain" description="Mga helix-turn-helix" evidence="1">
    <location>
        <begin position="78"/>
        <end position="161"/>
    </location>
</feature>
<proteinExistence type="predicted"/>
<dbReference type="RefSeq" id="WP_207673653.1">
    <property type="nucleotide sequence ID" value="NZ_JAFREM010000018.1"/>
</dbReference>
<gene>
    <name evidence="2" type="ORF">JZO70_11150</name>
</gene>
<accession>A0ABS3LAS9</accession>
<evidence type="ECO:0000313" key="2">
    <source>
        <dbReference type="EMBL" id="MBO1306722.1"/>
    </source>
</evidence>
<dbReference type="EMBL" id="JAFREM010000018">
    <property type="protein sequence ID" value="MBO1306722.1"/>
    <property type="molecule type" value="Genomic_DNA"/>
</dbReference>
<dbReference type="Proteomes" id="UP000664601">
    <property type="component" value="Unassembled WGS sequence"/>
</dbReference>
<sequence>MLSIFLNEEARKKIAILEAITHLDSGTYSVAYLSSLTNLSKRTINSYLPKINRDVAELYSFKLLDEESRITWIRKQVNISEYRLYLARKSLAYRFILYAFRYPENDFADFCTFSYVTTSSARRILTPLVDFFKRFDIKIRLSSMKFIGNEFEIRSLFYSAFWVISYGADIIENENDLSEEIEVLEKIGVLTCPSINTDEVLLTLLIAKKRMAANYPMPFFPLDNLPFSENDRQYLGKYIGQYVTDQQQAQQEFYGLLYAIFHSNFVIEPDDLRTEKMMDYFEVLAKEKSALAKLVKQCLTHLGPKLVDKKSPVQSANILIVLLKFFPMERVIFNISEFKVRSQDMLPARGAAVKRITAFVNKITRQMELEWVEDCSDSLILYLNYVVTPFLKQHERKLKVGIAPMPNYPLQVEIIEFLAELSFVEYSFAKNAASEVDLYISTFVNHLPEQTKPSILIDLKGLSTETKTGMFKLLYEEYQKIKRTPLAKNS</sequence>
<reference evidence="2 3" key="1">
    <citation type="submission" date="2021-03" db="EMBL/GenBank/DDBJ databases">
        <title>Enterococcal diversity collection.</title>
        <authorList>
            <person name="Gilmore M.S."/>
            <person name="Schwartzman J."/>
            <person name="Van Tyne D."/>
            <person name="Martin M."/>
            <person name="Earl A.M."/>
            <person name="Manson A.L."/>
            <person name="Straub T."/>
            <person name="Salamzade R."/>
            <person name="Saavedra J."/>
            <person name="Lebreton F."/>
            <person name="Prichula J."/>
            <person name="Schaufler K."/>
            <person name="Gaca A."/>
            <person name="Sgardioli B."/>
            <person name="Wagenaar J."/>
            <person name="Strong T."/>
        </authorList>
    </citation>
    <scope>NUCLEOTIDE SEQUENCE [LARGE SCALE GENOMIC DNA]</scope>
    <source>
        <strain evidence="2 3">669A</strain>
    </source>
</reference>
<name>A0ABS3LAS9_9ENTE</name>
<keyword evidence="3" id="KW-1185">Reference proteome</keyword>